<dbReference type="AlphaFoldDB" id="A0A8X8IG92"/>
<comment type="caution">
    <text evidence="2">The sequence shown here is derived from an EMBL/GenBank/DDBJ whole genome shotgun (WGS) entry which is preliminary data.</text>
</comment>
<evidence type="ECO:0000313" key="2">
    <source>
        <dbReference type="EMBL" id="SDX69297.1"/>
    </source>
</evidence>
<evidence type="ECO:0000256" key="1">
    <source>
        <dbReference type="SAM" id="Phobius"/>
    </source>
</evidence>
<feature type="transmembrane region" description="Helical" evidence="1">
    <location>
        <begin position="81"/>
        <end position="100"/>
    </location>
</feature>
<dbReference type="Proteomes" id="UP000198711">
    <property type="component" value="Unassembled WGS sequence"/>
</dbReference>
<proteinExistence type="predicted"/>
<sequence length="133" mass="16142">MKNLIFKVLGYILFRFLVFFIVIHLIDKNVKWVEPSDLRNKEDWFMFLWLFLVPILIEMILLTLPFAYGLNKIINAGNKRVIIWGLFILLFLCEFAIYKWVIPIEYLVWKVIISIFLFLFLFRKRLLNPKIVI</sequence>
<evidence type="ECO:0000313" key="3">
    <source>
        <dbReference type="Proteomes" id="UP000198711"/>
    </source>
</evidence>
<gene>
    <name evidence="2" type="ORF">SAMN05444410_1277</name>
</gene>
<keyword evidence="3" id="KW-1185">Reference proteome</keyword>
<keyword evidence="1" id="KW-0472">Membrane</keyword>
<keyword evidence="1" id="KW-1133">Transmembrane helix</keyword>
<feature type="transmembrane region" description="Helical" evidence="1">
    <location>
        <begin position="106"/>
        <end position="122"/>
    </location>
</feature>
<keyword evidence="1" id="KW-0812">Transmembrane</keyword>
<feature type="transmembrane region" description="Helical" evidence="1">
    <location>
        <begin position="5"/>
        <end position="26"/>
    </location>
</feature>
<accession>A0A8X8IG92</accession>
<protein>
    <submittedName>
        <fullName evidence="2">Uncharacterized protein</fullName>
    </submittedName>
</protein>
<organism evidence="2 3">
    <name type="scientific">Hydrobacter penzbergensis</name>
    <dbReference type="NCBI Taxonomy" id="1235997"/>
    <lineage>
        <taxon>Bacteria</taxon>
        <taxon>Pseudomonadati</taxon>
        <taxon>Bacteroidota</taxon>
        <taxon>Chitinophagia</taxon>
        <taxon>Chitinophagales</taxon>
        <taxon>Chitinophagaceae</taxon>
        <taxon>Hydrobacter</taxon>
    </lineage>
</organism>
<dbReference type="EMBL" id="FNNO01000027">
    <property type="protein sequence ID" value="SDX69297.1"/>
    <property type="molecule type" value="Genomic_DNA"/>
</dbReference>
<feature type="transmembrane region" description="Helical" evidence="1">
    <location>
        <begin position="46"/>
        <end position="69"/>
    </location>
</feature>
<name>A0A8X8IG92_9BACT</name>
<reference evidence="2 3" key="1">
    <citation type="submission" date="2016-10" db="EMBL/GenBank/DDBJ databases">
        <authorList>
            <person name="Varghese N."/>
            <person name="Submissions S."/>
        </authorList>
    </citation>
    <scope>NUCLEOTIDE SEQUENCE [LARGE SCALE GENOMIC DNA]</scope>
    <source>
        <strain evidence="2 3">DSM 25353</strain>
    </source>
</reference>